<name>A0A2H3DL24_ARMGA</name>
<dbReference type="AlphaFoldDB" id="A0A2H3DL24"/>
<accession>A0A2H3DL24</accession>
<dbReference type="InParanoid" id="A0A2H3DL24"/>
<proteinExistence type="predicted"/>
<evidence type="ECO:0000313" key="1">
    <source>
        <dbReference type="EMBL" id="PBK95915.1"/>
    </source>
</evidence>
<dbReference type="EMBL" id="KZ293651">
    <property type="protein sequence ID" value="PBK95915.1"/>
    <property type="molecule type" value="Genomic_DNA"/>
</dbReference>
<gene>
    <name evidence="1" type="ORF">ARMGADRAFT_1010823</name>
</gene>
<protein>
    <submittedName>
        <fullName evidence="1">Uncharacterized protein</fullName>
    </submittedName>
</protein>
<organism evidence="1 2">
    <name type="scientific">Armillaria gallica</name>
    <name type="common">Bulbous honey fungus</name>
    <name type="synonym">Armillaria bulbosa</name>
    <dbReference type="NCBI Taxonomy" id="47427"/>
    <lineage>
        <taxon>Eukaryota</taxon>
        <taxon>Fungi</taxon>
        <taxon>Dikarya</taxon>
        <taxon>Basidiomycota</taxon>
        <taxon>Agaricomycotina</taxon>
        <taxon>Agaricomycetes</taxon>
        <taxon>Agaricomycetidae</taxon>
        <taxon>Agaricales</taxon>
        <taxon>Marasmiineae</taxon>
        <taxon>Physalacriaceae</taxon>
        <taxon>Armillaria</taxon>
    </lineage>
</organism>
<keyword evidence="2" id="KW-1185">Reference proteome</keyword>
<reference evidence="2" key="1">
    <citation type="journal article" date="2017" name="Nat. Ecol. Evol.">
        <title>Genome expansion and lineage-specific genetic innovations in the forest pathogenic fungi Armillaria.</title>
        <authorList>
            <person name="Sipos G."/>
            <person name="Prasanna A.N."/>
            <person name="Walter M.C."/>
            <person name="O'Connor E."/>
            <person name="Balint B."/>
            <person name="Krizsan K."/>
            <person name="Kiss B."/>
            <person name="Hess J."/>
            <person name="Varga T."/>
            <person name="Slot J."/>
            <person name="Riley R."/>
            <person name="Boka B."/>
            <person name="Rigling D."/>
            <person name="Barry K."/>
            <person name="Lee J."/>
            <person name="Mihaltcheva S."/>
            <person name="LaButti K."/>
            <person name="Lipzen A."/>
            <person name="Waldron R."/>
            <person name="Moloney N.M."/>
            <person name="Sperisen C."/>
            <person name="Kredics L."/>
            <person name="Vagvoelgyi C."/>
            <person name="Patrignani A."/>
            <person name="Fitzpatrick D."/>
            <person name="Nagy I."/>
            <person name="Doyle S."/>
            <person name="Anderson J.B."/>
            <person name="Grigoriev I.V."/>
            <person name="Gueldener U."/>
            <person name="Muensterkoetter M."/>
            <person name="Nagy L.G."/>
        </authorList>
    </citation>
    <scope>NUCLEOTIDE SEQUENCE [LARGE SCALE GENOMIC DNA]</scope>
    <source>
        <strain evidence="2">Ar21-2</strain>
    </source>
</reference>
<evidence type="ECO:0000313" key="2">
    <source>
        <dbReference type="Proteomes" id="UP000217790"/>
    </source>
</evidence>
<sequence>MSPFPLSRYRAFLSWIRATCAVHAPWQVDTAQLPGSPRWRMANHQNTGYKNLIVWLQLGFSELSAGSSDILILFWY</sequence>
<dbReference type="Proteomes" id="UP000217790">
    <property type="component" value="Unassembled WGS sequence"/>
</dbReference>